<keyword evidence="1" id="KW-1133">Transmembrane helix</keyword>
<name>A0A0Q9WP84_DROWI</name>
<sequence>LVVGVVVVIVVVVVVVVVVLSHQVSLGSSQMRHSGLYHKLPGHSCRLSYQEREELYRQTPAVPDERMADAELDNAYELFNLKPQRPTKSSAIYFY</sequence>
<reference evidence="2 3" key="1">
    <citation type="journal article" date="2007" name="Nature">
        <title>Evolution of genes and genomes on the Drosophila phylogeny.</title>
        <authorList>
            <consortium name="Drosophila 12 Genomes Consortium"/>
            <person name="Clark A.G."/>
            <person name="Eisen M.B."/>
            <person name="Smith D.R."/>
            <person name="Bergman C.M."/>
            <person name="Oliver B."/>
            <person name="Markow T.A."/>
            <person name="Kaufman T.C."/>
            <person name="Kellis M."/>
            <person name="Gelbart W."/>
            <person name="Iyer V.N."/>
            <person name="Pollard D.A."/>
            <person name="Sackton T.B."/>
            <person name="Larracuente A.M."/>
            <person name="Singh N.D."/>
            <person name="Abad J.P."/>
            <person name="Abt D.N."/>
            <person name="Adryan B."/>
            <person name="Aguade M."/>
            <person name="Akashi H."/>
            <person name="Anderson W.W."/>
            <person name="Aquadro C.F."/>
            <person name="Ardell D.H."/>
            <person name="Arguello R."/>
            <person name="Artieri C.G."/>
            <person name="Barbash D.A."/>
            <person name="Barker D."/>
            <person name="Barsanti P."/>
            <person name="Batterham P."/>
            <person name="Batzoglou S."/>
            <person name="Begun D."/>
            <person name="Bhutkar A."/>
            <person name="Blanco E."/>
            <person name="Bosak S.A."/>
            <person name="Bradley R.K."/>
            <person name="Brand A.D."/>
            <person name="Brent M.R."/>
            <person name="Brooks A.N."/>
            <person name="Brown R.H."/>
            <person name="Butlin R.K."/>
            <person name="Caggese C."/>
            <person name="Calvi B.R."/>
            <person name="Bernardo de Carvalho A."/>
            <person name="Caspi A."/>
            <person name="Castrezana S."/>
            <person name="Celniker S.E."/>
            <person name="Chang J.L."/>
            <person name="Chapple C."/>
            <person name="Chatterji S."/>
            <person name="Chinwalla A."/>
            <person name="Civetta A."/>
            <person name="Clifton S.W."/>
            <person name="Comeron J.M."/>
            <person name="Costello J.C."/>
            <person name="Coyne J.A."/>
            <person name="Daub J."/>
            <person name="David R.G."/>
            <person name="Delcher A.L."/>
            <person name="Delehaunty K."/>
            <person name="Do C.B."/>
            <person name="Ebling H."/>
            <person name="Edwards K."/>
            <person name="Eickbush T."/>
            <person name="Evans J.D."/>
            <person name="Filipski A."/>
            <person name="Findeiss S."/>
            <person name="Freyhult E."/>
            <person name="Fulton L."/>
            <person name="Fulton R."/>
            <person name="Garcia A.C."/>
            <person name="Gardiner A."/>
            <person name="Garfield D.A."/>
            <person name="Garvin B.E."/>
            <person name="Gibson G."/>
            <person name="Gilbert D."/>
            <person name="Gnerre S."/>
            <person name="Godfrey J."/>
            <person name="Good R."/>
            <person name="Gotea V."/>
            <person name="Gravely B."/>
            <person name="Greenberg A.J."/>
            <person name="Griffiths-Jones S."/>
            <person name="Gross S."/>
            <person name="Guigo R."/>
            <person name="Gustafson E.A."/>
            <person name="Haerty W."/>
            <person name="Hahn M.W."/>
            <person name="Halligan D.L."/>
            <person name="Halpern A.L."/>
            <person name="Halter G.M."/>
            <person name="Han M.V."/>
            <person name="Heger A."/>
            <person name="Hillier L."/>
            <person name="Hinrichs A.S."/>
            <person name="Holmes I."/>
            <person name="Hoskins R.A."/>
            <person name="Hubisz M.J."/>
            <person name="Hultmark D."/>
            <person name="Huntley M.A."/>
            <person name="Jaffe D.B."/>
            <person name="Jagadeeshan S."/>
            <person name="Jeck W.R."/>
            <person name="Johnson J."/>
            <person name="Jones C.D."/>
            <person name="Jordan W.C."/>
            <person name="Karpen G.H."/>
            <person name="Kataoka E."/>
            <person name="Keightley P.D."/>
            <person name="Kheradpour P."/>
            <person name="Kirkness E.F."/>
            <person name="Koerich L.B."/>
            <person name="Kristiansen K."/>
            <person name="Kudrna D."/>
            <person name="Kulathinal R.J."/>
            <person name="Kumar S."/>
            <person name="Kwok R."/>
            <person name="Lander E."/>
            <person name="Langley C.H."/>
            <person name="Lapoint R."/>
            <person name="Lazzaro B.P."/>
            <person name="Lee S.J."/>
            <person name="Levesque L."/>
            <person name="Li R."/>
            <person name="Lin C.F."/>
            <person name="Lin M.F."/>
            <person name="Lindblad-Toh K."/>
            <person name="Llopart A."/>
            <person name="Long M."/>
            <person name="Low L."/>
            <person name="Lozovsky E."/>
            <person name="Lu J."/>
            <person name="Luo M."/>
            <person name="Machado C.A."/>
            <person name="Makalowski W."/>
            <person name="Marzo M."/>
            <person name="Matsuda M."/>
            <person name="Matzkin L."/>
            <person name="McAllister B."/>
            <person name="McBride C.S."/>
            <person name="McKernan B."/>
            <person name="McKernan K."/>
            <person name="Mendez-Lago M."/>
            <person name="Minx P."/>
            <person name="Mollenhauer M.U."/>
            <person name="Montooth K."/>
            <person name="Mount S.M."/>
            <person name="Mu X."/>
            <person name="Myers E."/>
            <person name="Negre B."/>
            <person name="Newfeld S."/>
            <person name="Nielsen R."/>
            <person name="Noor M.A."/>
            <person name="O'Grady P."/>
            <person name="Pachter L."/>
            <person name="Papaceit M."/>
            <person name="Parisi M.J."/>
            <person name="Parisi M."/>
            <person name="Parts L."/>
            <person name="Pedersen J.S."/>
            <person name="Pesole G."/>
            <person name="Phillippy A.M."/>
            <person name="Ponting C.P."/>
            <person name="Pop M."/>
            <person name="Porcelli D."/>
            <person name="Powell J.R."/>
            <person name="Prohaska S."/>
            <person name="Pruitt K."/>
            <person name="Puig M."/>
            <person name="Quesneville H."/>
            <person name="Ram K.R."/>
            <person name="Rand D."/>
            <person name="Rasmussen M.D."/>
            <person name="Reed L.K."/>
            <person name="Reenan R."/>
            <person name="Reily A."/>
            <person name="Remington K.A."/>
            <person name="Rieger T.T."/>
            <person name="Ritchie M.G."/>
            <person name="Robin C."/>
            <person name="Rogers Y.H."/>
            <person name="Rohde C."/>
            <person name="Rozas J."/>
            <person name="Rubenfield M.J."/>
            <person name="Ruiz A."/>
            <person name="Russo S."/>
            <person name="Salzberg S.L."/>
            <person name="Sanchez-Gracia A."/>
            <person name="Saranga D.J."/>
            <person name="Sato H."/>
            <person name="Schaeffer S.W."/>
            <person name="Schatz M.C."/>
            <person name="Schlenke T."/>
            <person name="Schwartz R."/>
            <person name="Segarra C."/>
            <person name="Singh R.S."/>
            <person name="Sirot L."/>
            <person name="Sirota M."/>
            <person name="Sisneros N.B."/>
            <person name="Smith C.D."/>
            <person name="Smith T.F."/>
            <person name="Spieth J."/>
            <person name="Stage D.E."/>
            <person name="Stark A."/>
            <person name="Stephan W."/>
            <person name="Strausberg R.L."/>
            <person name="Strempel S."/>
            <person name="Sturgill D."/>
            <person name="Sutton G."/>
            <person name="Sutton G.G."/>
            <person name="Tao W."/>
            <person name="Teichmann S."/>
            <person name="Tobari Y.N."/>
            <person name="Tomimura Y."/>
            <person name="Tsolas J.M."/>
            <person name="Valente V.L."/>
            <person name="Venter E."/>
            <person name="Venter J.C."/>
            <person name="Vicario S."/>
            <person name="Vieira F.G."/>
            <person name="Vilella A.J."/>
            <person name="Villasante A."/>
            <person name="Walenz B."/>
            <person name="Wang J."/>
            <person name="Wasserman M."/>
            <person name="Watts T."/>
            <person name="Wilson D."/>
            <person name="Wilson R.K."/>
            <person name="Wing R.A."/>
            <person name="Wolfner M.F."/>
            <person name="Wong A."/>
            <person name="Wong G.K."/>
            <person name="Wu C.I."/>
            <person name="Wu G."/>
            <person name="Yamamoto D."/>
            <person name="Yang H.P."/>
            <person name="Yang S.P."/>
            <person name="Yorke J.A."/>
            <person name="Yoshida K."/>
            <person name="Zdobnov E."/>
            <person name="Zhang P."/>
            <person name="Zhang Y."/>
            <person name="Zimin A.V."/>
            <person name="Baldwin J."/>
            <person name="Abdouelleil A."/>
            <person name="Abdulkadir J."/>
            <person name="Abebe A."/>
            <person name="Abera B."/>
            <person name="Abreu J."/>
            <person name="Acer S.C."/>
            <person name="Aftuck L."/>
            <person name="Alexander A."/>
            <person name="An P."/>
            <person name="Anderson E."/>
            <person name="Anderson S."/>
            <person name="Arachi H."/>
            <person name="Azer M."/>
            <person name="Bachantsang P."/>
            <person name="Barry A."/>
            <person name="Bayul T."/>
            <person name="Berlin A."/>
            <person name="Bessette D."/>
            <person name="Bloom T."/>
            <person name="Blye J."/>
            <person name="Boguslavskiy L."/>
            <person name="Bonnet C."/>
            <person name="Boukhgalter B."/>
            <person name="Bourzgui I."/>
            <person name="Brown A."/>
            <person name="Cahill P."/>
            <person name="Channer S."/>
            <person name="Cheshatsang Y."/>
            <person name="Chuda L."/>
            <person name="Citroen M."/>
            <person name="Collymore A."/>
            <person name="Cooke P."/>
            <person name="Costello M."/>
            <person name="D'Aco K."/>
            <person name="Daza R."/>
            <person name="De Haan G."/>
            <person name="DeGray S."/>
            <person name="DeMaso C."/>
            <person name="Dhargay N."/>
            <person name="Dooley K."/>
            <person name="Dooley E."/>
            <person name="Doricent M."/>
            <person name="Dorje P."/>
            <person name="Dorjee K."/>
            <person name="Dupes A."/>
            <person name="Elong R."/>
            <person name="Falk J."/>
            <person name="Farina A."/>
            <person name="Faro S."/>
            <person name="Ferguson D."/>
            <person name="Fisher S."/>
            <person name="Foley C.D."/>
            <person name="Franke A."/>
            <person name="Friedrich D."/>
            <person name="Gadbois L."/>
            <person name="Gearin G."/>
            <person name="Gearin C.R."/>
            <person name="Giannoukos G."/>
            <person name="Goode T."/>
            <person name="Graham J."/>
            <person name="Grandbois E."/>
            <person name="Grewal S."/>
            <person name="Gyaltsen K."/>
            <person name="Hafez N."/>
            <person name="Hagos B."/>
            <person name="Hall J."/>
            <person name="Henson C."/>
            <person name="Hollinger A."/>
            <person name="Honan T."/>
            <person name="Huard M.D."/>
            <person name="Hughes L."/>
            <person name="Hurhula B."/>
            <person name="Husby M.E."/>
            <person name="Kamat A."/>
            <person name="Kanga B."/>
            <person name="Kashin S."/>
            <person name="Khazanovich D."/>
            <person name="Kisner P."/>
            <person name="Lance K."/>
            <person name="Lara M."/>
            <person name="Lee W."/>
            <person name="Lennon N."/>
            <person name="Letendre F."/>
            <person name="LeVine R."/>
            <person name="Lipovsky A."/>
            <person name="Liu X."/>
            <person name="Liu J."/>
            <person name="Liu S."/>
            <person name="Lokyitsang T."/>
            <person name="Lokyitsang Y."/>
            <person name="Lubonja R."/>
            <person name="Lui A."/>
            <person name="MacDonald P."/>
            <person name="Magnisalis V."/>
            <person name="Maru K."/>
            <person name="Matthews C."/>
            <person name="McCusker W."/>
            <person name="McDonough S."/>
            <person name="Mehta T."/>
            <person name="Meldrim J."/>
            <person name="Meneus L."/>
            <person name="Mihai O."/>
            <person name="Mihalev A."/>
            <person name="Mihova T."/>
            <person name="Mittelman R."/>
            <person name="Mlenga V."/>
            <person name="Montmayeur A."/>
            <person name="Mulrain L."/>
            <person name="Navidi A."/>
            <person name="Naylor J."/>
            <person name="Negash T."/>
            <person name="Nguyen T."/>
            <person name="Nguyen N."/>
            <person name="Nicol R."/>
            <person name="Norbu C."/>
            <person name="Norbu N."/>
            <person name="Novod N."/>
            <person name="O'Neill B."/>
            <person name="Osman S."/>
            <person name="Markiewicz E."/>
            <person name="Oyono O.L."/>
            <person name="Patti C."/>
            <person name="Phunkhang P."/>
            <person name="Pierre F."/>
            <person name="Priest M."/>
            <person name="Raghuraman S."/>
            <person name="Rege F."/>
            <person name="Reyes R."/>
            <person name="Rise C."/>
            <person name="Rogov P."/>
            <person name="Ross K."/>
            <person name="Ryan E."/>
            <person name="Settipalli S."/>
            <person name="Shea T."/>
            <person name="Sherpa N."/>
            <person name="Shi L."/>
            <person name="Shih D."/>
            <person name="Sparrow T."/>
            <person name="Spaulding J."/>
            <person name="Stalker J."/>
            <person name="Stange-Thomann N."/>
            <person name="Stavropoulos S."/>
            <person name="Stone C."/>
            <person name="Strader C."/>
            <person name="Tesfaye S."/>
            <person name="Thomson T."/>
            <person name="Thoulutsang Y."/>
            <person name="Thoulutsang D."/>
            <person name="Topham K."/>
            <person name="Topping I."/>
            <person name="Tsamla T."/>
            <person name="Vassiliev H."/>
            <person name="Vo A."/>
            <person name="Wangchuk T."/>
            <person name="Wangdi T."/>
            <person name="Weiand M."/>
            <person name="Wilkinson J."/>
            <person name="Wilson A."/>
            <person name="Yadav S."/>
            <person name="Young G."/>
            <person name="Yu Q."/>
            <person name="Zembek L."/>
            <person name="Zhong D."/>
            <person name="Zimmer A."/>
            <person name="Zwirko Z."/>
            <person name="Jaffe D.B."/>
            <person name="Alvarez P."/>
            <person name="Brockman W."/>
            <person name="Butler J."/>
            <person name="Chin C."/>
            <person name="Gnerre S."/>
            <person name="Grabherr M."/>
            <person name="Kleber M."/>
            <person name="Mauceli E."/>
            <person name="MacCallum I."/>
        </authorList>
    </citation>
    <scope>NUCLEOTIDE SEQUENCE [LARGE SCALE GENOMIC DNA]</scope>
    <source>
        <strain evidence="3">Tucson 14030-0811.24</strain>
    </source>
</reference>
<protein>
    <submittedName>
        <fullName evidence="2">Uncharacterized protein</fullName>
    </submittedName>
</protein>
<dbReference type="Proteomes" id="UP000007798">
    <property type="component" value="Unassembled WGS sequence"/>
</dbReference>
<evidence type="ECO:0000313" key="3">
    <source>
        <dbReference type="Proteomes" id="UP000007798"/>
    </source>
</evidence>
<keyword evidence="1" id="KW-0812">Transmembrane</keyword>
<evidence type="ECO:0000256" key="1">
    <source>
        <dbReference type="SAM" id="Phobius"/>
    </source>
</evidence>
<dbReference type="EMBL" id="CH963847">
    <property type="protein sequence ID" value="KRF97655.1"/>
    <property type="molecule type" value="Genomic_DNA"/>
</dbReference>
<keyword evidence="3" id="KW-1185">Reference proteome</keyword>
<proteinExistence type="predicted"/>
<gene>
    <name evidence="2" type="primary">Dwil\GK26766</name>
    <name evidence="2" type="ORF">Dwil_GK26766</name>
</gene>
<feature type="transmembrane region" description="Helical" evidence="1">
    <location>
        <begin position="6"/>
        <end position="26"/>
    </location>
</feature>
<dbReference type="OrthoDB" id="7828421at2759"/>
<evidence type="ECO:0000313" key="2">
    <source>
        <dbReference type="EMBL" id="KRF97655.1"/>
    </source>
</evidence>
<dbReference type="InParanoid" id="A0A0Q9WP84"/>
<accession>A0A0Q9WP84</accession>
<keyword evidence="1" id="KW-0472">Membrane</keyword>
<feature type="non-terminal residue" evidence="2">
    <location>
        <position position="1"/>
    </location>
</feature>
<dbReference type="AlphaFoldDB" id="A0A0Q9WP84"/>
<organism evidence="2 3">
    <name type="scientific">Drosophila willistoni</name>
    <name type="common">Fruit fly</name>
    <dbReference type="NCBI Taxonomy" id="7260"/>
    <lineage>
        <taxon>Eukaryota</taxon>
        <taxon>Metazoa</taxon>
        <taxon>Ecdysozoa</taxon>
        <taxon>Arthropoda</taxon>
        <taxon>Hexapoda</taxon>
        <taxon>Insecta</taxon>
        <taxon>Pterygota</taxon>
        <taxon>Neoptera</taxon>
        <taxon>Endopterygota</taxon>
        <taxon>Diptera</taxon>
        <taxon>Brachycera</taxon>
        <taxon>Muscomorpha</taxon>
        <taxon>Ephydroidea</taxon>
        <taxon>Drosophilidae</taxon>
        <taxon>Drosophila</taxon>
        <taxon>Sophophora</taxon>
    </lineage>
</organism>